<keyword evidence="6" id="KW-1185">Reference proteome</keyword>
<dbReference type="GO" id="GO:0016567">
    <property type="term" value="P:protein ubiquitination"/>
    <property type="evidence" value="ECO:0007669"/>
    <property type="project" value="InterPro"/>
</dbReference>
<dbReference type="GO" id="GO:0005634">
    <property type="term" value="C:nucleus"/>
    <property type="evidence" value="ECO:0007669"/>
    <property type="project" value="UniProtKB-SubCell"/>
</dbReference>
<evidence type="ECO:0000256" key="2">
    <source>
        <dbReference type="ARBA" id="ARBA00023242"/>
    </source>
</evidence>
<feature type="region of interest" description="Disordered" evidence="3">
    <location>
        <begin position="504"/>
        <end position="559"/>
    </location>
</feature>
<protein>
    <recommendedName>
        <fullName evidence="4">ELYS-like domain-containing protein</fullName>
    </recommendedName>
</protein>
<organism evidence="5 6">
    <name type="scientific">Spirodela intermedia</name>
    <name type="common">Intermediate duckweed</name>
    <dbReference type="NCBI Taxonomy" id="51605"/>
    <lineage>
        <taxon>Eukaryota</taxon>
        <taxon>Viridiplantae</taxon>
        <taxon>Streptophyta</taxon>
        <taxon>Embryophyta</taxon>
        <taxon>Tracheophyta</taxon>
        <taxon>Spermatophyta</taxon>
        <taxon>Magnoliopsida</taxon>
        <taxon>Liliopsida</taxon>
        <taxon>Araceae</taxon>
        <taxon>Lemnoideae</taxon>
        <taxon>Spirodela</taxon>
    </lineage>
</organism>
<evidence type="ECO:0000256" key="1">
    <source>
        <dbReference type="ARBA" id="ARBA00004123"/>
    </source>
</evidence>
<keyword evidence="2" id="KW-0539">Nucleus</keyword>
<comment type="subcellular location">
    <subcellularLocation>
        <location evidence="1">Nucleus</location>
    </subcellularLocation>
</comment>
<dbReference type="GO" id="GO:0004842">
    <property type="term" value="F:ubiquitin-protein transferase activity"/>
    <property type="evidence" value="ECO:0007669"/>
    <property type="project" value="InterPro"/>
</dbReference>
<gene>
    <name evidence="5" type="ORF">SI8410_16020375</name>
</gene>
<feature type="domain" description="ELYS-like" evidence="4">
    <location>
        <begin position="83"/>
        <end position="359"/>
    </location>
</feature>
<name>A0A7I8LI24_SPIIN</name>
<evidence type="ECO:0000313" key="6">
    <source>
        <dbReference type="Proteomes" id="UP000663760"/>
    </source>
</evidence>
<dbReference type="Pfam" id="PF13934">
    <property type="entry name" value="ELYS"/>
    <property type="match status" value="1"/>
</dbReference>
<dbReference type="OrthoDB" id="20729at2759"/>
<accession>A0A7I8LI24</accession>
<dbReference type="Proteomes" id="UP000663760">
    <property type="component" value="Chromosome 16"/>
</dbReference>
<sequence>MFVCYFHAIHHGLFGTLTIDVLRHLDVMIWCIRHKFLENVESRYPNSVSWNLHVSERKLAAIERTWPNLTGYTAETAMQNESTLFIEDALSNLQIEQDIGRTVSGELDVRSLLGDAYQLSDLSEMVGVSGLYPFKDLRSAADILFLHGTSDVFLYYLFDRHWSTPDVNWRHIVDDFATSFNIHRRSVLESLVFYLLDDHSDEALHQASQLLPVIAGRDTHPKVAEVLLERQRPDLALMVLRCCGRDGFSAHSINHDGSLIVSLNVAVTAVRVRIECGLLTEAFIYQRMHCSQVKENKLRCGSSEVFSDGVEDGLGSWVRHLEVLVTEICSLCVRRNLVDRMIELPWNSDEELVLHKCLFDKACQQPSSINGSLLVVFYLQRCRYVEAYQIDDKLRSLEQNFFQTASEEEVSKIRSISQWREGLINKSIELLPEVQRVQLKSGNSIAIKSLTAKDVGFTHEEPPNSSNSLVDSSLRASFVLHADNTSIMSKTSGYVHKEVSSAGSFGTNAPRGQNKQNLVSRGSSVVPGPDASGKYSSYPPNGGPPGPNGFSPAEAVHKDGESQQYPFGDLSIQRSIGSPVTPFEWKLSRSSALDTRFQDENATGLAEKATFSFLRRASVQEHPSQVDAIHKSVVSYNSYADNISASSVKGYQPGQFAPSVSLEQEKKTNAFWRSDERETPKAMNTNGVPRWRSDDSSEDEDKSESFMGSRMSSLKRRSKHGRI</sequence>
<dbReference type="InterPro" id="IPR025151">
    <property type="entry name" value="ELYS_dom"/>
</dbReference>
<reference evidence="5" key="1">
    <citation type="submission" date="2020-02" db="EMBL/GenBank/DDBJ databases">
        <authorList>
            <person name="Scholz U."/>
            <person name="Mascher M."/>
            <person name="Fiebig A."/>
        </authorList>
    </citation>
    <scope>NUCLEOTIDE SEQUENCE</scope>
</reference>
<feature type="region of interest" description="Disordered" evidence="3">
    <location>
        <begin position="667"/>
        <end position="723"/>
    </location>
</feature>
<dbReference type="AlphaFoldDB" id="A0A7I8LI24"/>
<evidence type="ECO:0000259" key="4">
    <source>
        <dbReference type="Pfam" id="PF13934"/>
    </source>
</evidence>
<dbReference type="PANTHER" id="PTHR47358">
    <property type="entry name" value="E3 UBIQUITIN-PROTEIN LIGASE HOS1"/>
    <property type="match status" value="1"/>
</dbReference>
<proteinExistence type="predicted"/>
<evidence type="ECO:0000256" key="3">
    <source>
        <dbReference type="SAM" id="MobiDB-lite"/>
    </source>
</evidence>
<feature type="compositionally biased region" description="Polar residues" evidence="3">
    <location>
        <begin position="504"/>
        <end position="523"/>
    </location>
</feature>
<dbReference type="InterPro" id="IPR044718">
    <property type="entry name" value="HOS1"/>
</dbReference>
<dbReference type="EMBL" id="LR746279">
    <property type="protein sequence ID" value="CAA7409697.1"/>
    <property type="molecule type" value="Genomic_DNA"/>
</dbReference>
<evidence type="ECO:0000313" key="5">
    <source>
        <dbReference type="EMBL" id="CAA7409697.1"/>
    </source>
</evidence>
<feature type="compositionally biased region" description="Basic and acidic residues" evidence="3">
    <location>
        <begin position="667"/>
        <end position="680"/>
    </location>
</feature>
<dbReference type="PANTHER" id="PTHR47358:SF2">
    <property type="entry name" value="E3 UBIQUITIN-PROTEIN LIGASE HOS1"/>
    <property type="match status" value="1"/>
</dbReference>
<feature type="compositionally biased region" description="Basic residues" evidence="3">
    <location>
        <begin position="713"/>
        <end position="723"/>
    </location>
</feature>